<protein>
    <submittedName>
        <fullName evidence="2">Uncharacterized protein</fullName>
    </submittedName>
</protein>
<dbReference type="EMBL" id="SDIL01000055">
    <property type="protein sequence ID" value="RXK38052.1"/>
    <property type="molecule type" value="Genomic_DNA"/>
</dbReference>
<accession>A0A4Q1BKG4</accession>
<feature type="coiled-coil region" evidence="1">
    <location>
        <begin position="79"/>
        <end position="106"/>
    </location>
</feature>
<dbReference type="VEuPathDB" id="FungiDB:TREMEDRAFT_60656"/>
<dbReference type="InParanoid" id="A0A4Q1BKG4"/>
<evidence type="ECO:0000256" key="1">
    <source>
        <dbReference type="SAM" id="Coils"/>
    </source>
</evidence>
<dbReference type="Proteomes" id="UP000289152">
    <property type="component" value="Unassembled WGS sequence"/>
</dbReference>
<name>A0A4Q1BKG4_TREME</name>
<dbReference type="AlphaFoldDB" id="A0A4Q1BKG4"/>
<evidence type="ECO:0000313" key="2">
    <source>
        <dbReference type="EMBL" id="RXK38052.1"/>
    </source>
</evidence>
<proteinExistence type="predicted"/>
<organism evidence="2 3">
    <name type="scientific">Tremella mesenterica</name>
    <name type="common">Jelly fungus</name>
    <dbReference type="NCBI Taxonomy" id="5217"/>
    <lineage>
        <taxon>Eukaryota</taxon>
        <taxon>Fungi</taxon>
        <taxon>Dikarya</taxon>
        <taxon>Basidiomycota</taxon>
        <taxon>Agaricomycotina</taxon>
        <taxon>Tremellomycetes</taxon>
        <taxon>Tremellales</taxon>
        <taxon>Tremellaceae</taxon>
        <taxon>Tremella</taxon>
    </lineage>
</organism>
<keyword evidence="1" id="KW-0175">Coiled coil</keyword>
<reference evidence="2 3" key="1">
    <citation type="submission" date="2016-06" db="EMBL/GenBank/DDBJ databases">
        <title>Evolution of pathogenesis and genome organization in the Tremellales.</title>
        <authorList>
            <person name="Cuomo C."/>
            <person name="Litvintseva A."/>
            <person name="Heitman J."/>
            <person name="Chen Y."/>
            <person name="Sun S."/>
            <person name="Springer D."/>
            <person name="Dromer F."/>
            <person name="Young S."/>
            <person name="Zeng Q."/>
            <person name="Chapman S."/>
            <person name="Gujja S."/>
            <person name="Saif S."/>
            <person name="Birren B."/>
        </authorList>
    </citation>
    <scope>NUCLEOTIDE SEQUENCE [LARGE SCALE GENOMIC DNA]</scope>
    <source>
        <strain evidence="2 3">ATCC 28783</strain>
    </source>
</reference>
<evidence type="ECO:0000313" key="3">
    <source>
        <dbReference type="Proteomes" id="UP000289152"/>
    </source>
</evidence>
<gene>
    <name evidence="2" type="ORF">M231_04722</name>
</gene>
<dbReference type="OrthoDB" id="3356019at2759"/>
<keyword evidence="3" id="KW-1185">Reference proteome</keyword>
<comment type="caution">
    <text evidence="2">The sequence shown here is derived from an EMBL/GenBank/DDBJ whole genome shotgun (WGS) entry which is preliminary data.</text>
</comment>
<sequence length="134" mass="15197">MSISGHERRRREEHQQRAYELQLAGGLKGFTRWTCYGAIICAITHFTWPGFRRQTLGLKAFLTSSAGIFGLVIGADENLLKYESGIRAAENEIRRKARNALALEGKIATEGEIRRWRDEQERISPPPLVETDSP</sequence>